<feature type="chain" id="PRO_5020502916" evidence="2">
    <location>
        <begin position="28"/>
        <end position="528"/>
    </location>
</feature>
<name>A0A4R2L3G9_9GAMM</name>
<proteinExistence type="predicted"/>
<dbReference type="OrthoDB" id="9811471at2"/>
<evidence type="ECO:0000313" key="5">
    <source>
        <dbReference type="Proteomes" id="UP000294980"/>
    </source>
</evidence>
<protein>
    <submittedName>
        <fullName evidence="4">Amidase</fullName>
    </submittedName>
</protein>
<organism evidence="4 5">
    <name type="scientific">Chromatocurvus halotolerans</name>
    <dbReference type="NCBI Taxonomy" id="1132028"/>
    <lineage>
        <taxon>Bacteria</taxon>
        <taxon>Pseudomonadati</taxon>
        <taxon>Pseudomonadota</taxon>
        <taxon>Gammaproteobacteria</taxon>
        <taxon>Cellvibrionales</taxon>
        <taxon>Halieaceae</taxon>
        <taxon>Chromatocurvus</taxon>
    </lineage>
</organism>
<feature type="domain" description="Amidase" evidence="3">
    <location>
        <begin position="58"/>
        <end position="504"/>
    </location>
</feature>
<keyword evidence="2" id="KW-0732">Signal</keyword>
<dbReference type="Pfam" id="PF01425">
    <property type="entry name" value="Amidase"/>
    <property type="match status" value="1"/>
</dbReference>
<gene>
    <name evidence="4" type="ORF">EV688_101306</name>
</gene>
<dbReference type="RefSeq" id="WP_117316656.1">
    <property type="nucleotide sequence ID" value="NZ_QQSW01000006.1"/>
</dbReference>
<evidence type="ECO:0000256" key="1">
    <source>
        <dbReference type="SAM" id="MobiDB-lite"/>
    </source>
</evidence>
<keyword evidence="5" id="KW-1185">Reference proteome</keyword>
<sequence>MYVLSRQLVAALIFSLFLAYSSAQASAANIDSAAPDPWTGVVDLHRAMRAGELTAAVLVERQIARINALNPVLEAVIAVDPTARAQARELDARAAAGDWAGPLHGIPVLLKDNIESRDQPTTAGSLALADNRSGRDAPLVRQLREAGAVILGKANLSEWANFRSERSSSGWSGVGGQTRNPYDPSRSPCGSSSGSGAAVAAGMTVLAVGTETNGSVVCPSSVNGIVGIKPTVGLVSRTHIVPISHSQDTAGPMARSVHDAVLLLSAMAGADAADPATAERPTWAVEHLMSHVGAEGLKGKRVGVLRSSAGFHSEVDELLESALIHMREGGAAIVDGLEWQAPEDHSREAYEVLLYEFKQGLNAYLSGLPDDRLAAMTLADLIDFNRDNAEAEMPWFAQEILEAAEARGPLSEETYVTALAAVQKATREDGIDKLLAQHDLDALIAPSGAPAWTIDLINGDHFIGGSSSLAARSGYPNITVPMGQVHGMPVGLSIFGSRFSEPVLVEIASGFEHVAGGFTPPPERPEQR</sequence>
<dbReference type="EMBL" id="SLWX01000001">
    <property type="protein sequence ID" value="TCO78489.1"/>
    <property type="molecule type" value="Genomic_DNA"/>
</dbReference>
<accession>A0A4R2L3G9</accession>
<dbReference type="Gene3D" id="3.90.1300.10">
    <property type="entry name" value="Amidase signature (AS) domain"/>
    <property type="match status" value="1"/>
</dbReference>
<feature type="signal peptide" evidence="2">
    <location>
        <begin position="1"/>
        <end position="27"/>
    </location>
</feature>
<evidence type="ECO:0000256" key="2">
    <source>
        <dbReference type="SAM" id="SignalP"/>
    </source>
</evidence>
<dbReference type="SUPFAM" id="SSF75304">
    <property type="entry name" value="Amidase signature (AS) enzymes"/>
    <property type="match status" value="1"/>
</dbReference>
<dbReference type="PANTHER" id="PTHR42678">
    <property type="entry name" value="AMIDASE"/>
    <property type="match status" value="1"/>
</dbReference>
<dbReference type="Proteomes" id="UP000294980">
    <property type="component" value="Unassembled WGS sequence"/>
</dbReference>
<reference evidence="4 5" key="1">
    <citation type="submission" date="2019-03" db="EMBL/GenBank/DDBJ databases">
        <title>Genomic Encyclopedia of Type Strains, Phase IV (KMG-IV): sequencing the most valuable type-strain genomes for metagenomic binning, comparative biology and taxonomic classification.</title>
        <authorList>
            <person name="Goeker M."/>
        </authorList>
    </citation>
    <scope>NUCLEOTIDE SEQUENCE [LARGE SCALE GENOMIC DNA]</scope>
    <source>
        <strain evidence="4 5">DSM 23344</strain>
    </source>
</reference>
<comment type="caution">
    <text evidence="4">The sequence shown here is derived from an EMBL/GenBank/DDBJ whole genome shotgun (WGS) entry which is preliminary data.</text>
</comment>
<dbReference type="NCBIfam" id="NF006006">
    <property type="entry name" value="PRK08137.1"/>
    <property type="match status" value="1"/>
</dbReference>
<dbReference type="AlphaFoldDB" id="A0A4R2L3G9"/>
<dbReference type="InterPro" id="IPR023631">
    <property type="entry name" value="Amidase_dom"/>
</dbReference>
<evidence type="ECO:0000259" key="3">
    <source>
        <dbReference type="Pfam" id="PF01425"/>
    </source>
</evidence>
<evidence type="ECO:0000313" key="4">
    <source>
        <dbReference type="EMBL" id="TCO78489.1"/>
    </source>
</evidence>
<feature type="region of interest" description="Disordered" evidence="1">
    <location>
        <begin position="166"/>
        <end position="194"/>
    </location>
</feature>
<dbReference type="PANTHER" id="PTHR42678:SF34">
    <property type="entry name" value="OS04G0183300 PROTEIN"/>
    <property type="match status" value="1"/>
</dbReference>
<dbReference type="InterPro" id="IPR036928">
    <property type="entry name" value="AS_sf"/>
</dbReference>